<evidence type="ECO:0000256" key="1">
    <source>
        <dbReference type="SAM" id="MobiDB-lite"/>
    </source>
</evidence>
<gene>
    <name evidence="2" type="ORF">P3T76_005537</name>
</gene>
<sequence length="151" mass="16663">MYEGKSFGTHPPASIPSYEPLPVGVGESSEHIARQSNEWCNKRKQAKRRQRTCKACSVLCTGKQRASTTTNYCKECNTAGPVLLCMRSHRNIRGVAVTCCEIWHKEWLNGKLIPVDNGNSIRVRRKAEVAPPGTPSVPGTSASAKRRRTSP</sequence>
<reference evidence="2" key="1">
    <citation type="submission" date="2023-08" db="EMBL/GenBank/DDBJ databases">
        <title>Reference Genome Resource for the Citrus Pathogen Phytophthora citrophthora.</title>
        <authorList>
            <person name="Moller H."/>
            <person name="Coetzee B."/>
            <person name="Rose L.J."/>
            <person name="Van Niekerk J.M."/>
        </authorList>
    </citation>
    <scope>NUCLEOTIDE SEQUENCE</scope>
    <source>
        <strain evidence="2">STE-U-9442</strain>
    </source>
</reference>
<keyword evidence="3" id="KW-1185">Reference proteome</keyword>
<evidence type="ECO:0000313" key="2">
    <source>
        <dbReference type="EMBL" id="KAK1942900.1"/>
    </source>
</evidence>
<name>A0AAD9GQW0_9STRA</name>
<dbReference type="EMBL" id="JASMQC010000008">
    <property type="protein sequence ID" value="KAK1942900.1"/>
    <property type="molecule type" value="Genomic_DNA"/>
</dbReference>
<comment type="caution">
    <text evidence="2">The sequence shown here is derived from an EMBL/GenBank/DDBJ whole genome shotgun (WGS) entry which is preliminary data.</text>
</comment>
<protein>
    <recommendedName>
        <fullName evidence="4">PiggyBac transposable element-derived protein 4 C-terminal zinc-ribbon domain-containing protein</fullName>
    </recommendedName>
</protein>
<proteinExistence type="predicted"/>
<feature type="region of interest" description="Disordered" evidence="1">
    <location>
        <begin position="126"/>
        <end position="151"/>
    </location>
</feature>
<accession>A0AAD9GQW0</accession>
<organism evidence="2 3">
    <name type="scientific">Phytophthora citrophthora</name>
    <dbReference type="NCBI Taxonomy" id="4793"/>
    <lineage>
        <taxon>Eukaryota</taxon>
        <taxon>Sar</taxon>
        <taxon>Stramenopiles</taxon>
        <taxon>Oomycota</taxon>
        <taxon>Peronosporomycetes</taxon>
        <taxon>Peronosporales</taxon>
        <taxon>Peronosporaceae</taxon>
        <taxon>Phytophthora</taxon>
    </lineage>
</organism>
<feature type="region of interest" description="Disordered" evidence="1">
    <location>
        <begin position="1"/>
        <end position="20"/>
    </location>
</feature>
<dbReference type="AlphaFoldDB" id="A0AAD9GQW0"/>
<evidence type="ECO:0008006" key="4">
    <source>
        <dbReference type="Google" id="ProtNLM"/>
    </source>
</evidence>
<evidence type="ECO:0000313" key="3">
    <source>
        <dbReference type="Proteomes" id="UP001259832"/>
    </source>
</evidence>
<dbReference type="Proteomes" id="UP001259832">
    <property type="component" value="Unassembled WGS sequence"/>
</dbReference>